<accession>A0A840A395</accession>
<feature type="region of interest" description="Disordered" evidence="1">
    <location>
        <begin position="89"/>
        <end position="110"/>
    </location>
</feature>
<dbReference type="RefSeq" id="WP_183775815.1">
    <property type="nucleotide sequence ID" value="NZ_JACIDK010000006.1"/>
</dbReference>
<dbReference type="Pfam" id="PF24623">
    <property type="entry name" value="Phage_zn_bind_8"/>
    <property type="match status" value="1"/>
</dbReference>
<dbReference type="EMBL" id="JACIDK010000006">
    <property type="protein sequence ID" value="MBB3892858.1"/>
    <property type="molecule type" value="Genomic_DNA"/>
</dbReference>
<dbReference type="Proteomes" id="UP000530564">
    <property type="component" value="Unassembled WGS sequence"/>
</dbReference>
<feature type="domain" description="DNA-binding phage zinc finger" evidence="2">
    <location>
        <begin position="23"/>
        <end position="66"/>
    </location>
</feature>
<reference evidence="3 4" key="1">
    <citation type="submission" date="2020-08" db="EMBL/GenBank/DDBJ databases">
        <title>Genomic Encyclopedia of Type Strains, Phase IV (KMG-IV): sequencing the most valuable type-strain genomes for metagenomic binning, comparative biology and taxonomic classification.</title>
        <authorList>
            <person name="Goeker M."/>
        </authorList>
    </citation>
    <scope>NUCLEOTIDE SEQUENCE [LARGE SCALE GENOMIC DNA]</scope>
    <source>
        <strain evidence="3 4">DSM 21793</strain>
    </source>
</reference>
<evidence type="ECO:0000313" key="3">
    <source>
        <dbReference type="EMBL" id="MBB3892858.1"/>
    </source>
</evidence>
<evidence type="ECO:0000256" key="1">
    <source>
        <dbReference type="SAM" id="MobiDB-lite"/>
    </source>
</evidence>
<organism evidence="3 4">
    <name type="scientific">Phenylobacterium haematophilum</name>
    <dbReference type="NCBI Taxonomy" id="98513"/>
    <lineage>
        <taxon>Bacteria</taxon>
        <taxon>Pseudomonadati</taxon>
        <taxon>Pseudomonadota</taxon>
        <taxon>Alphaproteobacteria</taxon>
        <taxon>Caulobacterales</taxon>
        <taxon>Caulobacteraceae</taxon>
        <taxon>Phenylobacterium</taxon>
    </lineage>
</organism>
<proteinExistence type="predicted"/>
<gene>
    <name evidence="3" type="ORF">GGQ61_003596</name>
</gene>
<evidence type="ECO:0000259" key="2">
    <source>
        <dbReference type="Pfam" id="PF24623"/>
    </source>
</evidence>
<comment type="caution">
    <text evidence="3">The sequence shown here is derived from an EMBL/GenBank/DDBJ whole genome shotgun (WGS) entry which is preliminary data.</text>
</comment>
<sequence>MTSPTTAANIHCRREGCGKTWTRDPALEVACPTCRAPIGRGCARPSEHRTWGGEPHAERDIAADQAGHYGSCPLGWCGLENKRRRQEAAAMPLFASGDMPRMDEPLPAGP</sequence>
<name>A0A840A395_9CAUL</name>
<keyword evidence="4" id="KW-1185">Reference proteome</keyword>
<protein>
    <recommendedName>
        <fullName evidence="2">DNA-binding phage zinc finger domain-containing protein</fullName>
    </recommendedName>
</protein>
<dbReference type="InterPro" id="IPR056911">
    <property type="entry name" value="Phage_Znf_bind_put"/>
</dbReference>
<dbReference type="AlphaFoldDB" id="A0A840A395"/>
<evidence type="ECO:0000313" key="4">
    <source>
        <dbReference type="Proteomes" id="UP000530564"/>
    </source>
</evidence>